<dbReference type="Proteomes" id="UP000760668">
    <property type="component" value="Unassembled WGS sequence"/>
</dbReference>
<dbReference type="AlphaFoldDB" id="A0A921MMM6"/>
<reference evidence="3" key="1">
    <citation type="journal article" date="2021" name="PeerJ">
        <title>Extensive microbial diversity within the chicken gut microbiome revealed by metagenomics and culture.</title>
        <authorList>
            <person name="Gilroy R."/>
            <person name="Ravi A."/>
            <person name="Getino M."/>
            <person name="Pursley I."/>
            <person name="Horton D.L."/>
            <person name="Alikhan N.F."/>
            <person name="Baker D."/>
            <person name="Gharbi K."/>
            <person name="Hall N."/>
            <person name="Watson M."/>
            <person name="Adriaenssens E.M."/>
            <person name="Foster-Nyarko E."/>
            <person name="Jarju S."/>
            <person name="Secka A."/>
            <person name="Antonio M."/>
            <person name="Oren A."/>
            <person name="Chaudhuri R.R."/>
            <person name="La Ragione R."/>
            <person name="Hildebrand F."/>
            <person name="Pallen M.J."/>
        </authorList>
    </citation>
    <scope>NUCLEOTIDE SEQUENCE</scope>
    <source>
        <strain evidence="3">CHK179-5677</strain>
    </source>
</reference>
<proteinExistence type="predicted"/>
<dbReference type="SUPFAM" id="SSF47413">
    <property type="entry name" value="lambda repressor-like DNA-binding domains"/>
    <property type="match status" value="1"/>
</dbReference>
<name>A0A921MMM6_9FIRM</name>
<dbReference type="GO" id="GO:0003677">
    <property type="term" value="F:DNA binding"/>
    <property type="evidence" value="ECO:0007669"/>
    <property type="project" value="UniProtKB-KW"/>
</dbReference>
<dbReference type="RefSeq" id="WP_295369142.1">
    <property type="nucleotide sequence ID" value="NZ_DYUC01000085.1"/>
</dbReference>
<dbReference type="InterPro" id="IPR010982">
    <property type="entry name" value="Lambda_DNA-bd_dom_sf"/>
</dbReference>
<dbReference type="SUPFAM" id="SSF48452">
    <property type="entry name" value="TPR-like"/>
    <property type="match status" value="1"/>
</dbReference>
<protein>
    <submittedName>
        <fullName evidence="3">Helix-turn-helix domain-containing protein</fullName>
    </submittedName>
</protein>
<evidence type="ECO:0000256" key="1">
    <source>
        <dbReference type="ARBA" id="ARBA00023125"/>
    </source>
</evidence>
<evidence type="ECO:0000313" key="4">
    <source>
        <dbReference type="Proteomes" id="UP000760668"/>
    </source>
</evidence>
<dbReference type="Pfam" id="PF01381">
    <property type="entry name" value="HTH_3"/>
    <property type="match status" value="1"/>
</dbReference>
<feature type="domain" description="HTH cro/C1-type" evidence="2">
    <location>
        <begin position="9"/>
        <end position="63"/>
    </location>
</feature>
<dbReference type="PROSITE" id="PS50943">
    <property type="entry name" value="HTH_CROC1"/>
    <property type="match status" value="1"/>
</dbReference>
<dbReference type="CDD" id="cd00093">
    <property type="entry name" value="HTH_XRE"/>
    <property type="match status" value="1"/>
</dbReference>
<dbReference type="InterPro" id="IPR011990">
    <property type="entry name" value="TPR-like_helical_dom_sf"/>
</dbReference>
<gene>
    <name evidence="3" type="ORF">K8V01_08485</name>
</gene>
<reference evidence="3" key="2">
    <citation type="submission" date="2021-09" db="EMBL/GenBank/DDBJ databases">
        <authorList>
            <person name="Gilroy R."/>
        </authorList>
    </citation>
    <scope>NUCLEOTIDE SEQUENCE</scope>
    <source>
        <strain evidence="3">CHK179-5677</strain>
    </source>
</reference>
<dbReference type="Gene3D" id="1.25.40.10">
    <property type="entry name" value="Tetratricopeptide repeat domain"/>
    <property type="match status" value="1"/>
</dbReference>
<dbReference type="Gene3D" id="1.10.260.40">
    <property type="entry name" value="lambda repressor-like DNA-binding domains"/>
    <property type="match status" value="1"/>
</dbReference>
<sequence>MKVCLAENIRMMRKERGLTQEQLAEAMGITVGTVSKWETGSCVPDVSLMMELAEFFETSVDVLLGYERQSTALEDRLERLKTLRRSKHYDEAFREGERALQKYPNSFRVVYECAQLYQVAGIELGDGQMLRRCRELFRRSLGLLAQNRDPEIGEISIRNDIAAAYLSQGEREKGIALLKENNTAGINNAVIGNELAMDEATSEEALTYLSRALLDADSQLVRFAIGYSNACLRLGRAGDALAFTQLLLQFQEGLKKPGKTSYLDKVSVMLLALCAFSSMDMGDAAQAEEYLRQARDQAARFDAAPDCTMEYLRFIVSSQSAAYDDFGSTAADGIRRLLEENREEYPGLLEQWEKLCREGK</sequence>
<dbReference type="PANTHER" id="PTHR46558:SF11">
    <property type="entry name" value="HTH-TYPE TRANSCRIPTIONAL REGULATOR XRE"/>
    <property type="match status" value="1"/>
</dbReference>
<dbReference type="InterPro" id="IPR001387">
    <property type="entry name" value="Cro/C1-type_HTH"/>
</dbReference>
<evidence type="ECO:0000259" key="2">
    <source>
        <dbReference type="PROSITE" id="PS50943"/>
    </source>
</evidence>
<dbReference type="EMBL" id="DYUC01000085">
    <property type="protein sequence ID" value="HJG87042.1"/>
    <property type="molecule type" value="Genomic_DNA"/>
</dbReference>
<keyword evidence="1" id="KW-0238">DNA-binding</keyword>
<accession>A0A921MMM6</accession>
<evidence type="ECO:0000313" key="3">
    <source>
        <dbReference type="EMBL" id="HJG87042.1"/>
    </source>
</evidence>
<comment type="caution">
    <text evidence="3">The sequence shown here is derived from an EMBL/GenBank/DDBJ whole genome shotgun (WGS) entry which is preliminary data.</text>
</comment>
<organism evidence="3 4">
    <name type="scientific">Pseudoflavonifractor capillosus</name>
    <dbReference type="NCBI Taxonomy" id="106588"/>
    <lineage>
        <taxon>Bacteria</taxon>
        <taxon>Bacillati</taxon>
        <taxon>Bacillota</taxon>
        <taxon>Clostridia</taxon>
        <taxon>Eubacteriales</taxon>
        <taxon>Oscillospiraceae</taxon>
        <taxon>Pseudoflavonifractor</taxon>
    </lineage>
</organism>
<dbReference type="SMART" id="SM00530">
    <property type="entry name" value="HTH_XRE"/>
    <property type="match status" value="1"/>
</dbReference>
<dbReference type="PANTHER" id="PTHR46558">
    <property type="entry name" value="TRACRIPTIONAL REGULATORY PROTEIN-RELATED-RELATED"/>
    <property type="match status" value="1"/>
</dbReference>